<evidence type="ECO:0000256" key="5">
    <source>
        <dbReference type="SAM" id="MobiDB-lite"/>
    </source>
</evidence>
<dbReference type="GO" id="GO:0006417">
    <property type="term" value="P:regulation of translation"/>
    <property type="evidence" value="ECO:0007669"/>
    <property type="project" value="UniProtKB-KW"/>
</dbReference>
<feature type="repeat" description="Pumilio" evidence="4">
    <location>
        <begin position="209"/>
        <end position="245"/>
    </location>
</feature>
<keyword evidence="1" id="KW-0677">Repeat</keyword>
<evidence type="ECO:0000259" key="6">
    <source>
        <dbReference type="PROSITE" id="PS50303"/>
    </source>
</evidence>
<dbReference type="EMBL" id="JACGWL010000014">
    <property type="protein sequence ID" value="KAK4388409.1"/>
    <property type="molecule type" value="Genomic_DNA"/>
</dbReference>
<dbReference type="PROSITE" id="PS50303">
    <property type="entry name" value="PUM_HD"/>
    <property type="match status" value="1"/>
</dbReference>
<gene>
    <name evidence="7" type="ORF">Sango_2447500</name>
</gene>
<feature type="domain" description="PUM-HD" evidence="6">
    <location>
        <begin position="109"/>
        <end position="490"/>
    </location>
</feature>
<evidence type="ECO:0000256" key="1">
    <source>
        <dbReference type="ARBA" id="ARBA00022737"/>
    </source>
</evidence>
<dbReference type="SUPFAM" id="SSF48371">
    <property type="entry name" value="ARM repeat"/>
    <property type="match status" value="1"/>
</dbReference>
<dbReference type="Pfam" id="PF08144">
    <property type="entry name" value="CPL"/>
    <property type="match status" value="1"/>
</dbReference>
<evidence type="ECO:0000256" key="3">
    <source>
        <dbReference type="ARBA" id="ARBA00022884"/>
    </source>
</evidence>
<keyword evidence="3" id="KW-0694">RNA-binding</keyword>
<feature type="compositionally biased region" description="Acidic residues" evidence="5">
    <location>
        <begin position="413"/>
        <end position="426"/>
    </location>
</feature>
<dbReference type="Gene3D" id="1.25.10.10">
    <property type="entry name" value="Leucine-rich Repeat Variant"/>
    <property type="match status" value="1"/>
</dbReference>
<dbReference type="PROSITE" id="PS50302">
    <property type="entry name" value="PUM"/>
    <property type="match status" value="2"/>
</dbReference>
<evidence type="ECO:0000313" key="7">
    <source>
        <dbReference type="EMBL" id="KAK4388409.1"/>
    </source>
</evidence>
<keyword evidence="2" id="KW-0810">Translation regulation</keyword>
<reference evidence="7" key="2">
    <citation type="journal article" date="2024" name="Plant">
        <title>Genomic evolution and insights into agronomic trait innovations of Sesamum species.</title>
        <authorList>
            <person name="Miao H."/>
            <person name="Wang L."/>
            <person name="Qu L."/>
            <person name="Liu H."/>
            <person name="Sun Y."/>
            <person name="Le M."/>
            <person name="Wang Q."/>
            <person name="Wei S."/>
            <person name="Zheng Y."/>
            <person name="Lin W."/>
            <person name="Duan Y."/>
            <person name="Cao H."/>
            <person name="Xiong S."/>
            <person name="Wang X."/>
            <person name="Wei L."/>
            <person name="Li C."/>
            <person name="Ma Q."/>
            <person name="Ju M."/>
            <person name="Zhao R."/>
            <person name="Li G."/>
            <person name="Mu C."/>
            <person name="Tian Q."/>
            <person name="Mei H."/>
            <person name="Zhang T."/>
            <person name="Gao T."/>
            <person name="Zhang H."/>
        </authorList>
    </citation>
    <scope>NUCLEOTIDE SEQUENCE</scope>
    <source>
        <strain evidence="7">K16</strain>
    </source>
</reference>
<name>A0AAE1W861_9LAMI</name>
<dbReference type="GO" id="GO:0005730">
    <property type="term" value="C:nucleolus"/>
    <property type="evidence" value="ECO:0007669"/>
    <property type="project" value="TreeGrafter"/>
</dbReference>
<dbReference type="Proteomes" id="UP001289374">
    <property type="component" value="Unassembled WGS sequence"/>
</dbReference>
<organism evidence="7 8">
    <name type="scientific">Sesamum angolense</name>
    <dbReference type="NCBI Taxonomy" id="2727404"/>
    <lineage>
        <taxon>Eukaryota</taxon>
        <taxon>Viridiplantae</taxon>
        <taxon>Streptophyta</taxon>
        <taxon>Embryophyta</taxon>
        <taxon>Tracheophyta</taxon>
        <taxon>Spermatophyta</taxon>
        <taxon>Magnoliopsida</taxon>
        <taxon>eudicotyledons</taxon>
        <taxon>Gunneridae</taxon>
        <taxon>Pentapetalae</taxon>
        <taxon>asterids</taxon>
        <taxon>lamiids</taxon>
        <taxon>Lamiales</taxon>
        <taxon>Pedaliaceae</taxon>
        <taxon>Sesamum</taxon>
    </lineage>
</organism>
<keyword evidence="8" id="KW-1185">Reference proteome</keyword>
<evidence type="ECO:0000313" key="8">
    <source>
        <dbReference type="Proteomes" id="UP001289374"/>
    </source>
</evidence>
<dbReference type="InterPro" id="IPR001313">
    <property type="entry name" value="Pumilio_RNA-bd_rpt"/>
</dbReference>
<dbReference type="PANTHER" id="PTHR13389:SF0">
    <property type="entry name" value="PUMILIO HOMOLOG 3"/>
    <property type="match status" value="1"/>
</dbReference>
<dbReference type="InterPro" id="IPR033133">
    <property type="entry name" value="PUM-HD"/>
</dbReference>
<dbReference type="InterPro" id="IPR040059">
    <property type="entry name" value="PUM3"/>
</dbReference>
<dbReference type="AlphaFoldDB" id="A0AAE1W861"/>
<comment type="caution">
    <text evidence="7">The sequence shown here is derived from an EMBL/GenBank/DDBJ whole genome shotgun (WGS) entry which is preliminary data.</text>
</comment>
<evidence type="ECO:0000256" key="4">
    <source>
        <dbReference type="PROSITE-ProRule" id="PRU00317"/>
    </source>
</evidence>
<feature type="repeat" description="Pumilio" evidence="4">
    <location>
        <begin position="173"/>
        <end position="208"/>
    </location>
</feature>
<evidence type="ECO:0000256" key="2">
    <source>
        <dbReference type="ARBA" id="ARBA00022845"/>
    </source>
</evidence>
<dbReference type="InterPro" id="IPR012959">
    <property type="entry name" value="CPL_dom"/>
</dbReference>
<feature type="region of interest" description="Disordered" evidence="5">
    <location>
        <begin position="1"/>
        <end position="84"/>
    </location>
</feature>
<reference evidence="7" key="1">
    <citation type="submission" date="2020-06" db="EMBL/GenBank/DDBJ databases">
        <authorList>
            <person name="Li T."/>
            <person name="Hu X."/>
            <person name="Zhang T."/>
            <person name="Song X."/>
            <person name="Zhang H."/>
            <person name="Dai N."/>
            <person name="Sheng W."/>
            <person name="Hou X."/>
            <person name="Wei L."/>
        </authorList>
    </citation>
    <scope>NUCLEOTIDE SEQUENCE</scope>
    <source>
        <strain evidence="7">K16</strain>
        <tissue evidence="7">Leaf</tissue>
    </source>
</reference>
<dbReference type="PANTHER" id="PTHR13389">
    <property type="entry name" value="PUMILIO HOMOLOG 3"/>
    <property type="match status" value="1"/>
</dbReference>
<dbReference type="InterPro" id="IPR016024">
    <property type="entry name" value="ARM-type_fold"/>
</dbReference>
<sequence length="606" mass="67952">MAAKPQKQTSESKKRKRVPNQKSEGAIADTKKPKFASNPRKLKPNSDNVQSKDGTKKPFKIKGPKKDHQKPSVKKDGVEDSKKLSRLRSKELAEARKKKRKKHYSLEQELALLWEKMRRRNIAKEDRSKLVSEALQKMKGKISEIASSHVSSRVLQTCVKHCTQDERNAVFMELRPHFIALASNTYAVHLVTKMLDHAPKEQLAVFISSLHGHVASLLRHMVGSVVIEHAYNLGNATQKQALLMELYSPELQLFKDLVTMKENRLIPSQIRRCNFEVAIAKVVSFTSHDICTPTNSRERDIRPFHCTQSINGIFNHRSSDVIQQLSGLFLVRMIHTKDGSRLGMLCIRHGSAKERKKIIKGMKGHVDKIAKDKFGSMVLVCIFSVVDDTKLVSKVIIRELEANLKELLLDQGESDGGETVEEDKDGEGDHSNASIQLNEGGKKDSFKRRHELLVSCGLAEKLIDACGEMAEGLLRSKYGKEVIYEVATGGADGILRPALDEKLGKFYEAIASVASQPKPDEPEEEHILEHFHSSRTIRKLILDCPEFASTLWEKALKGKCAVWVKGHSSKVISAFLETSNSAVKELAKEELQPFIEKGDLSLPVAQ</sequence>
<proteinExistence type="predicted"/>
<dbReference type="Pfam" id="PF00806">
    <property type="entry name" value="PUF"/>
    <property type="match status" value="2"/>
</dbReference>
<dbReference type="SMART" id="SM00025">
    <property type="entry name" value="Pumilio"/>
    <property type="match status" value="5"/>
</dbReference>
<dbReference type="GO" id="GO:0003729">
    <property type="term" value="F:mRNA binding"/>
    <property type="evidence" value="ECO:0007669"/>
    <property type="project" value="TreeGrafter"/>
</dbReference>
<feature type="compositionally biased region" description="Basic and acidic residues" evidence="5">
    <location>
        <begin position="64"/>
        <end position="84"/>
    </location>
</feature>
<dbReference type="InterPro" id="IPR011989">
    <property type="entry name" value="ARM-like"/>
</dbReference>
<protein>
    <submittedName>
        <fullName evidence="7">Pumilio24</fullName>
    </submittedName>
</protein>
<feature type="region of interest" description="Disordered" evidence="5">
    <location>
        <begin position="413"/>
        <end position="442"/>
    </location>
</feature>
<accession>A0AAE1W861</accession>